<dbReference type="EMBL" id="JACEIK010000564">
    <property type="protein sequence ID" value="MCD7459129.1"/>
    <property type="molecule type" value="Genomic_DNA"/>
</dbReference>
<sequence>DHELLCTEVKDLCAQIERNEEAATARHIVLVALIIGLSQPADPFISPTTQPIFDPSSYTF</sequence>
<evidence type="ECO:0000313" key="1">
    <source>
        <dbReference type="EMBL" id="MCD7459129.1"/>
    </source>
</evidence>
<feature type="non-terminal residue" evidence="1">
    <location>
        <position position="1"/>
    </location>
</feature>
<organism evidence="1 2">
    <name type="scientific">Datura stramonium</name>
    <name type="common">Jimsonweed</name>
    <name type="synonym">Common thornapple</name>
    <dbReference type="NCBI Taxonomy" id="4076"/>
    <lineage>
        <taxon>Eukaryota</taxon>
        <taxon>Viridiplantae</taxon>
        <taxon>Streptophyta</taxon>
        <taxon>Embryophyta</taxon>
        <taxon>Tracheophyta</taxon>
        <taxon>Spermatophyta</taxon>
        <taxon>Magnoliopsida</taxon>
        <taxon>eudicotyledons</taxon>
        <taxon>Gunneridae</taxon>
        <taxon>Pentapetalae</taxon>
        <taxon>asterids</taxon>
        <taxon>lamiids</taxon>
        <taxon>Solanales</taxon>
        <taxon>Solanaceae</taxon>
        <taxon>Solanoideae</taxon>
        <taxon>Datureae</taxon>
        <taxon>Datura</taxon>
    </lineage>
</organism>
<protein>
    <submittedName>
        <fullName evidence="1">Uncharacterized protein</fullName>
    </submittedName>
</protein>
<gene>
    <name evidence="1" type="ORF">HAX54_040168</name>
</gene>
<evidence type="ECO:0000313" key="2">
    <source>
        <dbReference type="Proteomes" id="UP000823775"/>
    </source>
</evidence>
<name>A0ABS8SKU2_DATST</name>
<dbReference type="Proteomes" id="UP000823775">
    <property type="component" value="Unassembled WGS sequence"/>
</dbReference>
<accession>A0ABS8SKU2</accession>
<reference evidence="1 2" key="1">
    <citation type="journal article" date="2021" name="BMC Genomics">
        <title>Datura genome reveals duplications of psychoactive alkaloid biosynthetic genes and high mutation rate following tissue culture.</title>
        <authorList>
            <person name="Rajewski A."/>
            <person name="Carter-House D."/>
            <person name="Stajich J."/>
            <person name="Litt A."/>
        </authorList>
    </citation>
    <scope>NUCLEOTIDE SEQUENCE [LARGE SCALE GENOMIC DNA]</scope>
    <source>
        <strain evidence="1">AR-01</strain>
    </source>
</reference>
<proteinExistence type="predicted"/>
<comment type="caution">
    <text evidence="1">The sequence shown here is derived from an EMBL/GenBank/DDBJ whole genome shotgun (WGS) entry which is preliminary data.</text>
</comment>
<keyword evidence="2" id="KW-1185">Reference proteome</keyword>